<comment type="caution">
    <text evidence="1">The sequence shown here is derived from an EMBL/GenBank/DDBJ whole genome shotgun (WGS) entry which is preliminary data.</text>
</comment>
<sequence length="274" mass="29962">MASLRRALVLFAARKPAVTSTVLHHPASPGNNSTSAEQFSLRTAFGVQITINEGAVENELTVDRTLGQNGVAATGQEAAVSEGENISATETNGSAAEFESYQILSDYQTSFLWEKENDSVDCAKMHVDDPKDLFPHTAPFLEAWVEEYERLFEANEVHLGSGKDVFSTVEEHVSWEVEGALLALSLLIERSSVASVEFVSSAMDMKLYKFARHSPQEILHTFLLDMASLLPRFALHAQFGELELMKIARRIDSQTAVGNGVGLGWVGLRNGVCT</sequence>
<dbReference type="InParanoid" id="A0A5J5F1Y9"/>
<organism evidence="1 2">
    <name type="scientific">Sphaerosporella brunnea</name>
    <dbReference type="NCBI Taxonomy" id="1250544"/>
    <lineage>
        <taxon>Eukaryota</taxon>
        <taxon>Fungi</taxon>
        <taxon>Dikarya</taxon>
        <taxon>Ascomycota</taxon>
        <taxon>Pezizomycotina</taxon>
        <taxon>Pezizomycetes</taxon>
        <taxon>Pezizales</taxon>
        <taxon>Pyronemataceae</taxon>
        <taxon>Sphaerosporella</taxon>
    </lineage>
</organism>
<name>A0A5J5F1Y9_9PEZI</name>
<evidence type="ECO:0000313" key="2">
    <source>
        <dbReference type="Proteomes" id="UP000326924"/>
    </source>
</evidence>
<evidence type="ECO:0000313" key="1">
    <source>
        <dbReference type="EMBL" id="KAA8910103.1"/>
    </source>
</evidence>
<reference evidence="1 2" key="1">
    <citation type="submission" date="2019-09" db="EMBL/GenBank/DDBJ databases">
        <title>Draft genome of the ectomycorrhizal ascomycete Sphaerosporella brunnea.</title>
        <authorList>
            <consortium name="DOE Joint Genome Institute"/>
            <person name="Benucci G.M."/>
            <person name="Marozzi G."/>
            <person name="Antonielli L."/>
            <person name="Sanchez S."/>
            <person name="Marco P."/>
            <person name="Wang X."/>
            <person name="Falini L.B."/>
            <person name="Barry K."/>
            <person name="Haridas S."/>
            <person name="Lipzen A."/>
            <person name="Labutti K."/>
            <person name="Grigoriev I.V."/>
            <person name="Murat C."/>
            <person name="Martin F."/>
            <person name="Albertini E."/>
            <person name="Donnini D."/>
            <person name="Bonito G."/>
        </authorList>
    </citation>
    <scope>NUCLEOTIDE SEQUENCE [LARGE SCALE GENOMIC DNA]</scope>
    <source>
        <strain evidence="1 2">Sb_GMNB300</strain>
    </source>
</reference>
<protein>
    <submittedName>
        <fullName evidence="1">Uncharacterized protein</fullName>
    </submittedName>
</protein>
<keyword evidence="2" id="KW-1185">Reference proteome</keyword>
<dbReference type="Proteomes" id="UP000326924">
    <property type="component" value="Unassembled WGS sequence"/>
</dbReference>
<proteinExistence type="predicted"/>
<dbReference type="EMBL" id="VXIS01000050">
    <property type="protein sequence ID" value="KAA8910103.1"/>
    <property type="molecule type" value="Genomic_DNA"/>
</dbReference>
<dbReference type="AlphaFoldDB" id="A0A5J5F1Y9"/>
<gene>
    <name evidence="1" type="ORF">FN846DRAFT_775551</name>
</gene>
<accession>A0A5J5F1Y9</accession>